<dbReference type="RefSeq" id="WP_345394570.1">
    <property type="nucleotide sequence ID" value="NZ_BAABHG010000006.1"/>
</dbReference>
<feature type="transmembrane region" description="Helical" evidence="2">
    <location>
        <begin position="46"/>
        <end position="64"/>
    </location>
</feature>
<comment type="caution">
    <text evidence="3">The sequence shown here is derived from an EMBL/GenBank/DDBJ whole genome shotgun (WGS) entry which is preliminary data.</text>
</comment>
<gene>
    <name evidence="3" type="ORF">ACFSYJ_19835</name>
</gene>
<evidence type="ECO:0000256" key="2">
    <source>
        <dbReference type="SAM" id="Phobius"/>
    </source>
</evidence>
<evidence type="ECO:0000256" key="1">
    <source>
        <dbReference type="SAM" id="MobiDB-lite"/>
    </source>
</evidence>
<sequence>MSKENEQTAEKKEEKPALRVPQILAAALAAVTAALVGSSLGVAGTVLGAAVASIVTTVGSELYLRSLHGTTRAARKARDALATTGKLKVVESAGTPPTPADLANQPTVNLRKPELEGPAEEATGKLRKLRWPLIIGTSLVAFVAAILLLFGVEKTTGKPIGGDGGIRGIFGDSTGQSRDDPKKDVPATGDQAPPPSRSGQPSPTTTPTLPPSSTPATPPPSTSSAPPTTSAPPSSTRQQPTTTPTPAQQPSQEQKPPPGAE</sequence>
<proteinExistence type="predicted"/>
<organism evidence="3 4">
    <name type="scientific">Amycolatopsis samaneae</name>
    <dbReference type="NCBI Taxonomy" id="664691"/>
    <lineage>
        <taxon>Bacteria</taxon>
        <taxon>Bacillati</taxon>
        <taxon>Actinomycetota</taxon>
        <taxon>Actinomycetes</taxon>
        <taxon>Pseudonocardiales</taxon>
        <taxon>Pseudonocardiaceae</taxon>
        <taxon>Amycolatopsis</taxon>
    </lineage>
</organism>
<feature type="region of interest" description="Disordered" evidence="1">
    <location>
        <begin position="156"/>
        <end position="261"/>
    </location>
</feature>
<feature type="compositionally biased region" description="Pro residues" evidence="1">
    <location>
        <begin position="208"/>
        <end position="221"/>
    </location>
</feature>
<evidence type="ECO:0000313" key="3">
    <source>
        <dbReference type="EMBL" id="MFD2460868.1"/>
    </source>
</evidence>
<protein>
    <recommendedName>
        <fullName evidence="5">Serine/threonine protein kinase</fullName>
    </recommendedName>
</protein>
<feature type="compositionally biased region" description="Gly residues" evidence="1">
    <location>
        <begin position="159"/>
        <end position="168"/>
    </location>
</feature>
<evidence type="ECO:0000313" key="4">
    <source>
        <dbReference type="Proteomes" id="UP001597419"/>
    </source>
</evidence>
<evidence type="ECO:0008006" key="5">
    <source>
        <dbReference type="Google" id="ProtNLM"/>
    </source>
</evidence>
<dbReference type="Proteomes" id="UP001597419">
    <property type="component" value="Unassembled WGS sequence"/>
</dbReference>
<accession>A0ABW5GJ58</accession>
<reference evidence="4" key="1">
    <citation type="journal article" date="2019" name="Int. J. Syst. Evol. Microbiol.">
        <title>The Global Catalogue of Microorganisms (GCM) 10K type strain sequencing project: providing services to taxonomists for standard genome sequencing and annotation.</title>
        <authorList>
            <consortium name="The Broad Institute Genomics Platform"/>
            <consortium name="The Broad Institute Genome Sequencing Center for Infectious Disease"/>
            <person name="Wu L."/>
            <person name="Ma J."/>
        </authorList>
    </citation>
    <scope>NUCLEOTIDE SEQUENCE [LARGE SCALE GENOMIC DNA]</scope>
    <source>
        <strain evidence="4">CGMCC 4.7643</strain>
    </source>
</reference>
<keyword evidence="2" id="KW-0812">Transmembrane</keyword>
<feature type="compositionally biased region" description="Low complexity" evidence="1">
    <location>
        <begin position="197"/>
        <end position="207"/>
    </location>
</feature>
<name>A0ABW5GJ58_9PSEU</name>
<keyword evidence="4" id="KW-1185">Reference proteome</keyword>
<feature type="compositionally biased region" description="Low complexity" evidence="1">
    <location>
        <begin position="222"/>
        <end position="252"/>
    </location>
</feature>
<keyword evidence="2" id="KW-0472">Membrane</keyword>
<dbReference type="EMBL" id="JBHUKU010000009">
    <property type="protein sequence ID" value="MFD2460868.1"/>
    <property type="molecule type" value="Genomic_DNA"/>
</dbReference>
<feature type="transmembrane region" description="Helical" evidence="2">
    <location>
        <begin position="133"/>
        <end position="152"/>
    </location>
</feature>
<keyword evidence="2" id="KW-1133">Transmembrane helix</keyword>
<feature type="transmembrane region" description="Helical" evidence="2">
    <location>
        <begin position="20"/>
        <end position="40"/>
    </location>
</feature>